<evidence type="ECO:0000313" key="2">
    <source>
        <dbReference type="EMBL" id="AZB26018.1"/>
    </source>
</evidence>
<evidence type="ECO:0000313" key="3">
    <source>
        <dbReference type="Proteomes" id="UP000271193"/>
    </source>
</evidence>
<organism evidence="2 3">
    <name type="scientific">Chryseobacterium bernardetii</name>
    <dbReference type="NCBI Taxonomy" id="1241978"/>
    <lineage>
        <taxon>Bacteria</taxon>
        <taxon>Pseudomonadati</taxon>
        <taxon>Bacteroidota</taxon>
        <taxon>Flavobacteriia</taxon>
        <taxon>Flavobacteriales</taxon>
        <taxon>Weeksellaceae</taxon>
        <taxon>Chryseobacterium group</taxon>
        <taxon>Chryseobacterium</taxon>
    </lineage>
</organism>
<keyword evidence="1" id="KW-0732">Signal</keyword>
<dbReference type="RefSeq" id="WP_123870963.1">
    <property type="nucleotide sequence ID" value="NZ_CP033932.1"/>
</dbReference>
<gene>
    <name evidence="2" type="ORF">EG339_16190</name>
</gene>
<dbReference type="Proteomes" id="UP000271193">
    <property type="component" value="Chromosome"/>
</dbReference>
<accession>A0A3G6T9X0</accession>
<evidence type="ECO:0008006" key="4">
    <source>
        <dbReference type="Google" id="ProtNLM"/>
    </source>
</evidence>
<feature type="signal peptide" evidence="1">
    <location>
        <begin position="1"/>
        <end position="19"/>
    </location>
</feature>
<dbReference type="GeneID" id="99066348"/>
<feature type="chain" id="PRO_5018100821" description="Peptidase S74 domain-containing protein" evidence="1">
    <location>
        <begin position="20"/>
        <end position="442"/>
    </location>
</feature>
<sequence>MKKNIIFLGTILISGLALSQVGVNTAVPKATFDIVGASTDTAKTDGLIAPRLKGSELKAKDALYAAAQTGAIVYVTEALAPAGTTVKTANVTTVGYFYFDGTAWQKIAYGSFTETDGVIGNEVLNATANGGLTRAGSGTAVNPYTLGLTSGTANGQVMTWNGTAWSPANALNIYNSDGTLTADRTVTFGGRALTFKGSEQQTFWGATGTLNQYGTTSCANMILNAADSNGNGVAARMHFQIYPEQSAQIIADSDATGLSLSTSQTTVSAPISFLTNPGGVNAVQRAEISGDGRFNINNTLSIGYTAQQTFTGTQKLKVNGSIVTTGGTYPDYVFEDYYNKTSVIKPTYKFTSLYDTEKFIKENRHLPGVTSIRELDKTEEGYSFNISDLSVQSLEKIEELYLHTIEQQKQIDEQKSQITLLLAITEKLKSEVELLKKKEDIE</sequence>
<dbReference type="AlphaFoldDB" id="A0A3G6T9X0"/>
<keyword evidence="3" id="KW-1185">Reference proteome</keyword>
<dbReference type="EMBL" id="CP033932">
    <property type="protein sequence ID" value="AZB26018.1"/>
    <property type="molecule type" value="Genomic_DNA"/>
</dbReference>
<reference evidence="3" key="1">
    <citation type="submission" date="2018-11" db="EMBL/GenBank/DDBJ databases">
        <title>Proposal to divide the Flavobacteriaceae and reorganize its genera based on Amino Acid Identity values calculated from whole genome sequences.</title>
        <authorList>
            <person name="Nicholson A.C."/>
            <person name="Gulvik C.A."/>
            <person name="Whitney A.M."/>
            <person name="Humrighouse B.W."/>
            <person name="Bell M."/>
            <person name="Holmes B."/>
            <person name="Steigerwalt A.G."/>
            <person name="Villarma A."/>
            <person name="Sheth M."/>
            <person name="Batra D."/>
            <person name="Pryor J."/>
            <person name="Bernardet J.-F."/>
            <person name="Hugo C."/>
            <person name="Kampfer P."/>
            <person name="Newman J."/>
            <person name="McQuiston J.R."/>
        </authorList>
    </citation>
    <scope>NUCLEOTIDE SEQUENCE [LARGE SCALE GENOMIC DNA]</scope>
    <source>
        <strain evidence="3">G0229</strain>
    </source>
</reference>
<proteinExistence type="predicted"/>
<protein>
    <recommendedName>
        <fullName evidence="4">Peptidase S74 domain-containing protein</fullName>
    </recommendedName>
</protein>
<dbReference type="KEGG" id="cben:EG339_16190"/>
<name>A0A3G6T9X0_9FLAO</name>
<evidence type="ECO:0000256" key="1">
    <source>
        <dbReference type="SAM" id="SignalP"/>
    </source>
</evidence>